<dbReference type="Proteomes" id="UP001345691">
    <property type="component" value="Unassembled WGS sequence"/>
</dbReference>
<accession>A0ABR0IUI5</accession>
<feature type="domain" description="FAS1" evidence="2">
    <location>
        <begin position="24"/>
        <end position="158"/>
    </location>
</feature>
<proteinExistence type="predicted"/>
<dbReference type="Pfam" id="PF02469">
    <property type="entry name" value="Fasciclin"/>
    <property type="match status" value="1"/>
</dbReference>
<feature type="signal peptide" evidence="1">
    <location>
        <begin position="1"/>
        <end position="17"/>
    </location>
</feature>
<evidence type="ECO:0000256" key="1">
    <source>
        <dbReference type="SAM" id="SignalP"/>
    </source>
</evidence>
<dbReference type="Gene3D" id="2.30.180.10">
    <property type="entry name" value="FAS1 domain"/>
    <property type="match status" value="1"/>
</dbReference>
<dbReference type="InterPro" id="IPR036378">
    <property type="entry name" value="FAS1_dom_sf"/>
</dbReference>
<dbReference type="PROSITE" id="PS50213">
    <property type="entry name" value="FAS1"/>
    <property type="match status" value="1"/>
</dbReference>
<evidence type="ECO:0000259" key="2">
    <source>
        <dbReference type="PROSITE" id="PS50213"/>
    </source>
</evidence>
<name>A0ABR0IUI5_9EURO</name>
<keyword evidence="1" id="KW-0732">Signal</keyword>
<gene>
    <name evidence="3" type="ORF">LTR69_011475</name>
</gene>
<evidence type="ECO:0000313" key="4">
    <source>
        <dbReference type="Proteomes" id="UP001345691"/>
    </source>
</evidence>
<dbReference type="SUPFAM" id="SSF82153">
    <property type="entry name" value="FAS1 domain"/>
    <property type="match status" value="1"/>
</dbReference>
<dbReference type="InterPro" id="IPR000782">
    <property type="entry name" value="FAS1_domain"/>
</dbReference>
<protein>
    <recommendedName>
        <fullName evidence="2">FAS1 domain-containing protein</fullName>
    </recommendedName>
</protein>
<evidence type="ECO:0000313" key="3">
    <source>
        <dbReference type="EMBL" id="KAK5047848.1"/>
    </source>
</evidence>
<sequence length="158" mass="17646">MRLWMLRLWSLAITGLAQNTSSYEVDLMTALSQYSQLTTFTTILTQYPHVWNQTAAGNWTKLQVLAPSNDVISDYLRLSGLPPNDTNAIFEAWVTYHILNGTHSKDQLQSATQFIPTLLTDPDYNNVTGGQRVEVQSAGEQVYLLSGNKSRSNIVHGV</sequence>
<dbReference type="EMBL" id="JAVRRF010000079">
    <property type="protein sequence ID" value="KAK5047848.1"/>
    <property type="molecule type" value="Genomic_DNA"/>
</dbReference>
<organism evidence="3 4">
    <name type="scientific">Exophiala sideris</name>
    <dbReference type="NCBI Taxonomy" id="1016849"/>
    <lineage>
        <taxon>Eukaryota</taxon>
        <taxon>Fungi</taxon>
        <taxon>Dikarya</taxon>
        <taxon>Ascomycota</taxon>
        <taxon>Pezizomycotina</taxon>
        <taxon>Eurotiomycetes</taxon>
        <taxon>Chaetothyriomycetidae</taxon>
        <taxon>Chaetothyriales</taxon>
        <taxon>Herpotrichiellaceae</taxon>
        <taxon>Exophiala</taxon>
    </lineage>
</organism>
<feature type="chain" id="PRO_5046778507" description="FAS1 domain-containing protein" evidence="1">
    <location>
        <begin position="18"/>
        <end position="158"/>
    </location>
</feature>
<reference evidence="3 4" key="1">
    <citation type="submission" date="2023-08" db="EMBL/GenBank/DDBJ databases">
        <title>Black Yeasts Isolated from many extreme environments.</title>
        <authorList>
            <person name="Coleine C."/>
            <person name="Stajich J.E."/>
            <person name="Selbmann L."/>
        </authorList>
    </citation>
    <scope>NUCLEOTIDE SEQUENCE [LARGE SCALE GENOMIC DNA]</scope>
    <source>
        <strain evidence="3 4">CCFEE 6328</strain>
    </source>
</reference>
<comment type="caution">
    <text evidence="3">The sequence shown here is derived from an EMBL/GenBank/DDBJ whole genome shotgun (WGS) entry which is preliminary data.</text>
</comment>
<keyword evidence="4" id="KW-1185">Reference proteome</keyword>